<evidence type="ECO:0000259" key="5">
    <source>
        <dbReference type="PROSITE" id="PS50977"/>
    </source>
</evidence>
<dbReference type="PROSITE" id="PS50977">
    <property type="entry name" value="HTH_TETR_2"/>
    <property type="match status" value="1"/>
</dbReference>
<dbReference type="Proteomes" id="UP001589858">
    <property type="component" value="Unassembled WGS sequence"/>
</dbReference>
<protein>
    <submittedName>
        <fullName evidence="6">TetR/AcrR family transcriptional regulator</fullName>
    </submittedName>
</protein>
<dbReference type="Gene3D" id="1.10.357.10">
    <property type="entry name" value="Tetracycline Repressor, domain 2"/>
    <property type="match status" value="1"/>
</dbReference>
<comment type="caution">
    <text evidence="6">The sequence shown here is derived from an EMBL/GenBank/DDBJ whole genome shotgun (WGS) entry which is preliminary data.</text>
</comment>
<reference evidence="6 7" key="1">
    <citation type="submission" date="2024-09" db="EMBL/GenBank/DDBJ databases">
        <authorList>
            <person name="Sun Q."/>
            <person name="Mori K."/>
        </authorList>
    </citation>
    <scope>NUCLEOTIDE SEQUENCE [LARGE SCALE GENOMIC DNA]</scope>
    <source>
        <strain evidence="6 7">CICC 11035S</strain>
    </source>
</reference>
<dbReference type="InterPro" id="IPR001647">
    <property type="entry name" value="HTH_TetR"/>
</dbReference>
<evidence type="ECO:0000256" key="3">
    <source>
        <dbReference type="ARBA" id="ARBA00023163"/>
    </source>
</evidence>
<dbReference type="RefSeq" id="WP_267222005.1">
    <property type="nucleotide sequence ID" value="NZ_JAPCWC010000013.1"/>
</dbReference>
<evidence type="ECO:0000256" key="4">
    <source>
        <dbReference type="PROSITE-ProRule" id="PRU00335"/>
    </source>
</evidence>
<dbReference type="PANTHER" id="PTHR30055">
    <property type="entry name" value="HTH-TYPE TRANSCRIPTIONAL REGULATOR RUTR"/>
    <property type="match status" value="1"/>
</dbReference>
<feature type="domain" description="HTH tetR-type" evidence="5">
    <location>
        <begin position="18"/>
        <end position="78"/>
    </location>
</feature>
<feature type="DNA-binding region" description="H-T-H motif" evidence="4">
    <location>
        <begin position="41"/>
        <end position="60"/>
    </location>
</feature>
<keyword evidence="1" id="KW-0805">Transcription regulation</keyword>
<dbReference type="SUPFAM" id="SSF46689">
    <property type="entry name" value="Homeodomain-like"/>
    <property type="match status" value="1"/>
</dbReference>
<dbReference type="Pfam" id="PF00440">
    <property type="entry name" value="TetR_N"/>
    <property type="match status" value="1"/>
</dbReference>
<keyword evidence="3" id="KW-0804">Transcription</keyword>
<evidence type="ECO:0000313" key="7">
    <source>
        <dbReference type="Proteomes" id="UP001589858"/>
    </source>
</evidence>
<accession>A0ABV6S9M4</accession>
<dbReference type="InterPro" id="IPR050109">
    <property type="entry name" value="HTH-type_TetR-like_transc_reg"/>
</dbReference>
<dbReference type="EMBL" id="JBHLTM010000028">
    <property type="protein sequence ID" value="MFC0684778.1"/>
    <property type="molecule type" value="Genomic_DNA"/>
</dbReference>
<evidence type="ECO:0000313" key="6">
    <source>
        <dbReference type="EMBL" id="MFC0684778.1"/>
    </source>
</evidence>
<sequence>MAGAEQKSGGRRIGAETSATRARIVEATVELIRDEGYAAASTRRVAARAGLKPSLVHYYFPTTDDLLLEVCRQGAADSDAMIAQALASEDPVRALWGFFVDTSRTAMSLEFMALANHRPAVREKMAEHSVVMRRRQVEIIEQLFGDRLKVLEGFDPAGLAVMLAGIGRCIVMEENLGVTAGHAQARATVESWLDRLEAKTLA</sequence>
<name>A0ABV6S9M4_9SPHN</name>
<dbReference type="InterPro" id="IPR009057">
    <property type="entry name" value="Homeodomain-like_sf"/>
</dbReference>
<keyword evidence="2 4" id="KW-0238">DNA-binding</keyword>
<evidence type="ECO:0000256" key="1">
    <source>
        <dbReference type="ARBA" id="ARBA00023015"/>
    </source>
</evidence>
<dbReference type="PANTHER" id="PTHR30055:SF234">
    <property type="entry name" value="HTH-TYPE TRANSCRIPTIONAL REGULATOR BETI"/>
    <property type="match status" value="1"/>
</dbReference>
<proteinExistence type="predicted"/>
<dbReference type="PRINTS" id="PR00455">
    <property type="entry name" value="HTHTETR"/>
</dbReference>
<organism evidence="6 7">
    <name type="scientific">Novosphingobium clariflavum</name>
    <dbReference type="NCBI Taxonomy" id="2029884"/>
    <lineage>
        <taxon>Bacteria</taxon>
        <taxon>Pseudomonadati</taxon>
        <taxon>Pseudomonadota</taxon>
        <taxon>Alphaproteobacteria</taxon>
        <taxon>Sphingomonadales</taxon>
        <taxon>Sphingomonadaceae</taxon>
        <taxon>Novosphingobium</taxon>
    </lineage>
</organism>
<keyword evidence="7" id="KW-1185">Reference proteome</keyword>
<evidence type="ECO:0000256" key="2">
    <source>
        <dbReference type="ARBA" id="ARBA00023125"/>
    </source>
</evidence>
<gene>
    <name evidence="6" type="ORF">ACFFF8_09250</name>
</gene>